<dbReference type="OrthoDB" id="3796055at2759"/>
<feature type="transmembrane region" description="Helical" evidence="1">
    <location>
        <begin position="65"/>
        <end position="84"/>
    </location>
</feature>
<keyword evidence="1" id="KW-0472">Membrane</keyword>
<reference evidence="2" key="1">
    <citation type="journal article" date="2020" name="Stud. Mycol.">
        <title>101 Dothideomycetes genomes: a test case for predicting lifestyles and emergence of pathogens.</title>
        <authorList>
            <person name="Haridas S."/>
            <person name="Albert R."/>
            <person name="Binder M."/>
            <person name="Bloem J."/>
            <person name="Labutti K."/>
            <person name="Salamov A."/>
            <person name="Andreopoulos B."/>
            <person name="Baker S."/>
            <person name="Barry K."/>
            <person name="Bills G."/>
            <person name="Bluhm B."/>
            <person name="Cannon C."/>
            <person name="Castanera R."/>
            <person name="Culley D."/>
            <person name="Daum C."/>
            <person name="Ezra D."/>
            <person name="Gonzalez J."/>
            <person name="Henrissat B."/>
            <person name="Kuo A."/>
            <person name="Liang C."/>
            <person name="Lipzen A."/>
            <person name="Lutzoni F."/>
            <person name="Magnuson J."/>
            <person name="Mondo S."/>
            <person name="Nolan M."/>
            <person name="Ohm R."/>
            <person name="Pangilinan J."/>
            <person name="Park H.-J."/>
            <person name="Ramirez L."/>
            <person name="Alfaro M."/>
            <person name="Sun H."/>
            <person name="Tritt A."/>
            <person name="Yoshinaga Y."/>
            <person name="Zwiers L.-H."/>
            <person name="Turgeon B."/>
            <person name="Goodwin S."/>
            <person name="Spatafora J."/>
            <person name="Crous P."/>
            <person name="Grigoriev I."/>
        </authorList>
    </citation>
    <scope>NUCLEOTIDE SEQUENCE</scope>
    <source>
        <strain evidence="2">CBS 110217</strain>
    </source>
</reference>
<name>A0A9P4H3H9_9PLEO</name>
<evidence type="ECO:0000256" key="1">
    <source>
        <dbReference type="SAM" id="Phobius"/>
    </source>
</evidence>
<evidence type="ECO:0000313" key="2">
    <source>
        <dbReference type="EMBL" id="KAF2026589.1"/>
    </source>
</evidence>
<keyword evidence="3" id="KW-1185">Reference proteome</keyword>
<proteinExistence type="predicted"/>
<keyword evidence="1" id="KW-0812">Transmembrane</keyword>
<dbReference type="AlphaFoldDB" id="A0A9P4H3H9"/>
<dbReference type="EMBL" id="ML978240">
    <property type="protein sequence ID" value="KAF2026589.1"/>
    <property type="molecule type" value="Genomic_DNA"/>
</dbReference>
<organism evidence="2 3">
    <name type="scientific">Setomelanomma holmii</name>
    <dbReference type="NCBI Taxonomy" id="210430"/>
    <lineage>
        <taxon>Eukaryota</taxon>
        <taxon>Fungi</taxon>
        <taxon>Dikarya</taxon>
        <taxon>Ascomycota</taxon>
        <taxon>Pezizomycotina</taxon>
        <taxon>Dothideomycetes</taxon>
        <taxon>Pleosporomycetidae</taxon>
        <taxon>Pleosporales</taxon>
        <taxon>Pleosporineae</taxon>
        <taxon>Phaeosphaeriaceae</taxon>
        <taxon>Setomelanomma</taxon>
    </lineage>
</organism>
<feature type="transmembrane region" description="Helical" evidence="1">
    <location>
        <begin position="28"/>
        <end position="53"/>
    </location>
</feature>
<accession>A0A9P4H3H9</accession>
<evidence type="ECO:0000313" key="3">
    <source>
        <dbReference type="Proteomes" id="UP000799777"/>
    </source>
</evidence>
<dbReference type="Proteomes" id="UP000799777">
    <property type="component" value="Unassembled WGS sequence"/>
</dbReference>
<protein>
    <submittedName>
        <fullName evidence="2">Uncharacterized protein</fullName>
    </submittedName>
</protein>
<gene>
    <name evidence="2" type="ORF">EK21DRAFT_92238</name>
</gene>
<dbReference type="Gene3D" id="1.20.58.340">
    <property type="entry name" value="Magnesium transport protein CorA, transmembrane region"/>
    <property type="match status" value="1"/>
</dbReference>
<sequence>MAQCVQVYATLQQRDNDLNRRYVADMRLITAITLISLPGTFVATLFSTSFWTFDPRSSGSPVSKWVWMYFIITVFLTTIVLAVWRGYTALRSSLLYFKAICRVRYMRIRHKRGKKQDDAEATKKGS</sequence>
<comment type="caution">
    <text evidence="2">The sequence shown here is derived from an EMBL/GenBank/DDBJ whole genome shotgun (WGS) entry which is preliminary data.</text>
</comment>
<keyword evidence="1" id="KW-1133">Transmembrane helix</keyword>